<dbReference type="InterPro" id="IPR056702">
    <property type="entry name" value="DUF7800"/>
</dbReference>
<proteinExistence type="predicted"/>
<keyword evidence="1" id="KW-0732">Signal</keyword>
<evidence type="ECO:0000259" key="3">
    <source>
        <dbReference type="Pfam" id="PF25077"/>
    </source>
</evidence>
<dbReference type="EMBL" id="CP117812">
    <property type="protein sequence ID" value="WDE99312.1"/>
    <property type="molecule type" value="Genomic_DNA"/>
</dbReference>
<feature type="domain" description="PhoD-like phosphatase metallophosphatase" evidence="2">
    <location>
        <begin position="188"/>
        <end position="361"/>
    </location>
</feature>
<dbReference type="Pfam" id="PF09423">
    <property type="entry name" value="PhoD"/>
    <property type="match status" value="1"/>
</dbReference>
<evidence type="ECO:0000256" key="1">
    <source>
        <dbReference type="SAM" id="SignalP"/>
    </source>
</evidence>
<gene>
    <name evidence="4" type="ORF">PQO03_15860</name>
</gene>
<organism evidence="4 5">
    <name type="scientific">Lentisphaera profundi</name>
    <dbReference type="NCBI Taxonomy" id="1658616"/>
    <lineage>
        <taxon>Bacteria</taxon>
        <taxon>Pseudomonadati</taxon>
        <taxon>Lentisphaerota</taxon>
        <taxon>Lentisphaeria</taxon>
        <taxon>Lentisphaerales</taxon>
        <taxon>Lentisphaeraceae</taxon>
        <taxon>Lentisphaera</taxon>
    </lineage>
</organism>
<dbReference type="InterPro" id="IPR018946">
    <property type="entry name" value="PhoD-like_MPP"/>
</dbReference>
<dbReference type="PANTHER" id="PTHR33987:SF1">
    <property type="entry name" value="CALCINEURIN-LIKE METALLO-PHOSPHOESTERASE SUPERFAMILY PROTEIN"/>
    <property type="match status" value="1"/>
</dbReference>
<feature type="chain" id="PRO_5047470262" evidence="1">
    <location>
        <begin position="21"/>
        <end position="424"/>
    </location>
</feature>
<feature type="signal peptide" evidence="1">
    <location>
        <begin position="1"/>
        <end position="20"/>
    </location>
</feature>
<feature type="domain" description="DUF7800" evidence="3">
    <location>
        <begin position="25"/>
        <end position="99"/>
    </location>
</feature>
<accession>A0ABY7W2H1</accession>
<evidence type="ECO:0000313" key="5">
    <source>
        <dbReference type="Proteomes" id="UP001214250"/>
    </source>
</evidence>
<evidence type="ECO:0000313" key="4">
    <source>
        <dbReference type="EMBL" id="WDE99312.1"/>
    </source>
</evidence>
<dbReference type="RefSeq" id="WP_274154170.1">
    <property type="nucleotide sequence ID" value="NZ_CP117812.1"/>
</dbReference>
<name>A0ABY7W2H1_9BACT</name>
<dbReference type="Pfam" id="PF25077">
    <property type="entry name" value="DUF7800"/>
    <property type="match status" value="1"/>
</dbReference>
<dbReference type="PANTHER" id="PTHR33987">
    <property type="entry name" value="CALCINEURIN-LIKE METALLO-PHOSPHOESTERASE SUPERFAMILY PROTEIN"/>
    <property type="match status" value="1"/>
</dbReference>
<dbReference type="Proteomes" id="UP001214250">
    <property type="component" value="Chromosome 2"/>
</dbReference>
<sequence length="424" mass="47824">MTFHHYIFFISLTISQILFAADSPQISHGPMLGAVSENAAKIWLRTSTPGEVNCTLFEVAKPSEPIVKKVQTNLASDNTCIIPFDQLKKETQYKYVIRTGNSEQQGNFTTLGPSLSDKSIRLVYGSCYDHKDNKMKAGTSVFTEMAKRNGDLIIFLGDFPYTARGAKNELRKGNRKLREVIGFTELTSSTPTYGIYDDHDFGPNDCDGTHKHADEALATFKEYWPNPSYGLAQDKGIYCSFLVGDVEFFLLDGRYPARMKKKTMLGEAQYKWLCDGLKDSKSRYKVIVSGTQFGRAKSDGWAGKFYLDERNKLFSFIADHNINGVIGISGDVHRSDIYKLPIGKGQYFYDFTSGSLSQTHRLPPRPLPKEMIHSYGKKTDNNMYGEIEFRPASDNETALIFRSISAQNDVIYEHKLNPKDLSLD</sequence>
<dbReference type="CDD" id="cd07389">
    <property type="entry name" value="MPP_PhoD"/>
    <property type="match status" value="1"/>
</dbReference>
<reference evidence="4 5" key="1">
    <citation type="submission" date="2023-02" db="EMBL/GenBank/DDBJ databases">
        <title>Genome sequence of Lentisphaera profundi SAORIC-696.</title>
        <authorList>
            <person name="Kim e."/>
            <person name="Cho J.-C."/>
            <person name="Choi A."/>
            <person name="Kang I."/>
        </authorList>
    </citation>
    <scope>NUCLEOTIDE SEQUENCE [LARGE SCALE GENOMIC DNA]</scope>
    <source>
        <strain evidence="4 5">SAORIC-696</strain>
    </source>
</reference>
<dbReference type="InterPro" id="IPR038607">
    <property type="entry name" value="PhoD-like_sf"/>
</dbReference>
<dbReference type="Gene3D" id="3.60.21.70">
    <property type="entry name" value="PhoD-like phosphatase"/>
    <property type="match status" value="1"/>
</dbReference>
<keyword evidence="5" id="KW-1185">Reference proteome</keyword>
<protein>
    <submittedName>
        <fullName evidence="4">Alkaline phosphatase D family protein</fullName>
    </submittedName>
</protein>
<dbReference type="InterPro" id="IPR029052">
    <property type="entry name" value="Metallo-depent_PP-like"/>
</dbReference>
<evidence type="ECO:0000259" key="2">
    <source>
        <dbReference type="Pfam" id="PF09423"/>
    </source>
</evidence>
<dbReference type="SUPFAM" id="SSF56300">
    <property type="entry name" value="Metallo-dependent phosphatases"/>
    <property type="match status" value="1"/>
</dbReference>